<reference evidence="2 3" key="1">
    <citation type="journal article" date="2012" name="Nucleic Acids Res.">
        <title>Sequencing of the smallest Apicomplexan genome from the human pathogen Babesia microti.</title>
        <authorList>
            <person name="Cornillot E."/>
            <person name="Hadj-Kaddour K."/>
            <person name="Dassouli A."/>
            <person name="Noel B."/>
            <person name="Ranwez V."/>
            <person name="Vacherie B."/>
            <person name="Augagneur Y."/>
            <person name="Bres V."/>
            <person name="Duclos A."/>
            <person name="Randazzo S."/>
            <person name="Carcy B."/>
            <person name="Debierre-Grockiego F."/>
            <person name="Delbecq S."/>
            <person name="Moubri-Menage K."/>
            <person name="Shams-Eldin H."/>
            <person name="Usmani-Brown S."/>
            <person name="Bringaud F."/>
            <person name="Wincker P."/>
            <person name="Vivares C.P."/>
            <person name="Schwarz R.T."/>
            <person name="Schetters T.P."/>
            <person name="Krause P.J."/>
            <person name="Gorenflot A."/>
            <person name="Berry V."/>
            <person name="Barbe V."/>
            <person name="Ben Mamoun C."/>
        </authorList>
    </citation>
    <scope>NUCLEOTIDE SEQUENCE [LARGE SCALE GENOMIC DNA]</scope>
    <source>
        <strain evidence="2 3">RI</strain>
    </source>
</reference>
<keyword evidence="3" id="KW-1185">Reference proteome</keyword>
<reference evidence="2 3" key="2">
    <citation type="journal article" date="2013" name="PLoS ONE">
        <title>Whole genome mapping and re-organization of the nuclear and mitochondrial genomes of Babesia microti isolates.</title>
        <authorList>
            <person name="Cornillot E."/>
            <person name="Dassouli A."/>
            <person name="Garg A."/>
            <person name="Pachikara N."/>
            <person name="Randazzo S."/>
            <person name="Depoix D."/>
            <person name="Carcy B."/>
            <person name="Delbecq S."/>
            <person name="Frutos R."/>
            <person name="Silva J.C."/>
            <person name="Sutton R."/>
            <person name="Krause P.J."/>
            <person name="Mamoun C.B."/>
        </authorList>
    </citation>
    <scope>NUCLEOTIDE SEQUENCE [LARGE SCALE GENOMIC DNA]</scope>
    <source>
        <strain evidence="2 3">RI</strain>
    </source>
</reference>
<dbReference type="EMBL" id="FO082872">
    <property type="protein sequence ID" value="SJK85785.1"/>
    <property type="molecule type" value="Genomic_DNA"/>
</dbReference>
<evidence type="ECO:0000313" key="2">
    <source>
        <dbReference type="EMBL" id="SJK85785.1"/>
    </source>
</evidence>
<dbReference type="AlphaFoldDB" id="A0A1R4A9Y7"/>
<name>A0A1R4A9Y7_BABMR</name>
<accession>A0A1R4A9Y7</accession>
<evidence type="ECO:0000313" key="3">
    <source>
        <dbReference type="Proteomes" id="UP000002899"/>
    </source>
</evidence>
<feature type="coiled-coil region" evidence="1">
    <location>
        <begin position="359"/>
        <end position="466"/>
    </location>
</feature>
<protein>
    <submittedName>
        <fullName evidence="2">Uncharacterized protein</fullName>
    </submittedName>
</protein>
<feature type="coiled-coil region" evidence="1">
    <location>
        <begin position="247"/>
        <end position="330"/>
    </location>
</feature>
<dbReference type="RefSeq" id="XP_021338007.1">
    <property type="nucleotide sequence ID" value="XM_021483039.1"/>
</dbReference>
<evidence type="ECO:0000256" key="1">
    <source>
        <dbReference type="SAM" id="Coils"/>
    </source>
</evidence>
<dbReference type="Proteomes" id="UP000002899">
    <property type="component" value="Chromosome II"/>
</dbReference>
<dbReference type="VEuPathDB" id="PiroplasmaDB:BMR1_02g00262"/>
<dbReference type="GeneID" id="24423843"/>
<sequence>MTMDLMITVYSNAIRESIEIKFAYVPATILQKWLLIFSDIFSNLTSDIAFKSAFAVPGSSPLPVPFIKFWQGVENLVESGDFKDALKKWNYKHIGGFRIFRDQLLSQSLNNNLNMQSVLMAARIAKEGGSSSSFWDQVTYNVKRMFKEQVTLDLISTMIYTHFATIVKRMGVRYVPKVVNYKEKYIKLLQETNECIKILIPNGTSVHAIDDIAMENDDLDVTIDDIVDLKSPIDDEIMGNLTHSEQIIQYQQDIQKLTSQIEALTNDLKHKELELNNAKNEALNSRENIFSIREESISAREEAAQVKQELKIAKEECSRLKQQLIIKNNNDETNAWEITSLKTQIEIKTTQLDKALVDNDKYCKMIANLNAQLDEYKDTLDIVNSELQMTKELLLEKTKKLEQSTGDIEELQGKIELSQSKNVINEHDIVKTREMEEKIQNLELINRDLQCEITLLEQEASGWKNAACELDIEKTLLSKQLAEKKMKENEKNVNRAQVCTKITSKRCIGVVPKLAAVRSANNVFKSALSHMETSDSFIGIKSGEENFRRISTTSTDDIWIYD</sequence>
<dbReference type="KEGG" id="bmic:BMR1_02g00262"/>
<proteinExistence type="predicted"/>
<keyword evidence="1" id="KW-0175">Coiled coil</keyword>
<organism evidence="2 3">
    <name type="scientific">Babesia microti (strain RI)</name>
    <dbReference type="NCBI Taxonomy" id="1133968"/>
    <lineage>
        <taxon>Eukaryota</taxon>
        <taxon>Sar</taxon>
        <taxon>Alveolata</taxon>
        <taxon>Apicomplexa</taxon>
        <taxon>Aconoidasida</taxon>
        <taxon>Piroplasmida</taxon>
        <taxon>Babesiidae</taxon>
        <taxon>Babesia</taxon>
    </lineage>
</organism>
<reference evidence="2 3" key="3">
    <citation type="journal article" date="2016" name="Sci. Rep.">
        <title>Genome-wide diversity and gene expression profiling of Babesia microti isolates identify polymorphic genes that mediate host-pathogen interactions.</title>
        <authorList>
            <person name="Silva J.C."/>
            <person name="Cornillot E."/>
            <person name="McCracken C."/>
            <person name="Usmani-Brown S."/>
            <person name="Dwivedi A."/>
            <person name="Ifeonu O.O."/>
            <person name="Crabtree J."/>
            <person name="Gotia H.T."/>
            <person name="Virji A.Z."/>
            <person name="Reynes C."/>
            <person name="Colinge J."/>
            <person name="Kumar V."/>
            <person name="Lawres L."/>
            <person name="Pazzi J.E."/>
            <person name="Pablo J.V."/>
            <person name="Hung C."/>
            <person name="Brancato J."/>
            <person name="Kumari P."/>
            <person name="Orvis J."/>
            <person name="Tretina K."/>
            <person name="Chibucos M."/>
            <person name="Ott S."/>
            <person name="Sadzewicz L."/>
            <person name="Sengamalay N."/>
            <person name="Shetty A.C."/>
            <person name="Su Q."/>
            <person name="Tallon L."/>
            <person name="Fraser C.M."/>
            <person name="Frutos R."/>
            <person name="Molina D.M."/>
            <person name="Krause P.J."/>
            <person name="Ben Mamoun C."/>
        </authorList>
    </citation>
    <scope>NUCLEOTIDE SEQUENCE [LARGE SCALE GENOMIC DNA]</scope>
    <source>
        <strain evidence="2 3">RI</strain>
    </source>
</reference>